<sequence>MPRFDRTGPEGQGSQTGRKMGKCNPNNRETTEQIDVNETSRGLGRGFGRRTGRGAGKGLGRRNERGNA</sequence>
<protein>
    <submittedName>
        <fullName evidence="2">DUF5320 domain-containing protein</fullName>
    </submittedName>
</protein>
<evidence type="ECO:0000313" key="2">
    <source>
        <dbReference type="EMBL" id="MCW3806713.1"/>
    </source>
</evidence>
<gene>
    <name evidence="2" type="ORF">OM074_13840</name>
</gene>
<keyword evidence="3" id="KW-1185">Reference proteome</keyword>
<accession>A0AAE3MF59</accession>
<evidence type="ECO:0000256" key="1">
    <source>
        <dbReference type="SAM" id="MobiDB-lite"/>
    </source>
</evidence>
<dbReference type="InterPro" id="IPR035205">
    <property type="entry name" value="DUF5320"/>
</dbReference>
<evidence type="ECO:0000313" key="3">
    <source>
        <dbReference type="Proteomes" id="UP001207408"/>
    </source>
</evidence>
<feature type="compositionally biased region" description="Polar residues" evidence="1">
    <location>
        <begin position="24"/>
        <end position="40"/>
    </location>
</feature>
<dbReference type="EMBL" id="JAPDPI010000028">
    <property type="protein sequence ID" value="MCW3806713.1"/>
    <property type="molecule type" value="Genomic_DNA"/>
</dbReference>
<name>A0AAE3MF59_9BACT</name>
<dbReference type="Pfam" id="PF17253">
    <property type="entry name" value="DUF5320"/>
    <property type="match status" value="1"/>
</dbReference>
<proteinExistence type="predicted"/>
<dbReference type="RefSeq" id="WP_301200400.1">
    <property type="nucleotide sequence ID" value="NZ_JAPDPI010000028.1"/>
</dbReference>
<comment type="caution">
    <text evidence="2">The sequence shown here is derived from an EMBL/GenBank/DDBJ whole genome shotgun (WGS) entry which is preliminary data.</text>
</comment>
<reference evidence="2" key="1">
    <citation type="submission" date="2022-10" db="EMBL/GenBank/DDBJ databases">
        <authorList>
            <person name="Yu W.X."/>
        </authorList>
    </citation>
    <scope>NUCLEOTIDE SEQUENCE</scope>
    <source>
        <strain evidence="2">D04</strain>
    </source>
</reference>
<feature type="region of interest" description="Disordered" evidence="1">
    <location>
        <begin position="1"/>
        <end position="68"/>
    </location>
</feature>
<dbReference type="AlphaFoldDB" id="A0AAE3MF59"/>
<organism evidence="2 3">
    <name type="scientific">Plebeiibacterium marinum</name>
    <dbReference type="NCBI Taxonomy" id="2992111"/>
    <lineage>
        <taxon>Bacteria</taxon>
        <taxon>Pseudomonadati</taxon>
        <taxon>Bacteroidota</taxon>
        <taxon>Bacteroidia</taxon>
        <taxon>Marinilabiliales</taxon>
        <taxon>Marinilabiliaceae</taxon>
        <taxon>Plebeiibacterium</taxon>
    </lineage>
</organism>
<dbReference type="Proteomes" id="UP001207408">
    <property type="component" value="Unassembled WGS sequence"/>
</dbReference>